<reference evidence="4" key="2">
    <citation type="journal article" date="2023" name="Syst. Appl. Microbiol.">
        <title>Govania unica gen. nov., sp. nov., a rare biosphere bacterium that represents a novel family in the class Alphaproteobacteria.</title>
        <authorList>
            <person name="Vandamme P."/>
            <person name="Peeters C."/>
            <person name="Hettiarachchi A."/>
            <person name="Cnockaert M."/>
            <person name="Carlier A."/>
        </authorList>
    </citation>
    <scope>NUCLEOTIDE SEQUENCE</scope>
    <source>
        <strain evidence="4">LMG 31809</strain>
    </source>
</reference>
<dbReference type="InterPro" id="IPR011965">
    <property type="entry name" value="PaaX_trns_reg"/>
</dbReference>
<dbReference type="Pfam" id="PF20803">
    <property type="entry name" value="PaaX_M"/>
    <property type="match status" value="1"/>
</dbReference>
<dbReference type="PANTHER" id="PTHR30319">
    <property type="entry name" value="PHENYLACETIC ACID REGULATOR-RELATED TRANSCRIPTIONAL REPRESSOR"/>
    <property type="match status" value="1"/>
</dbReference>
<dbReference type="PANTHER" id="PTHR30319:SF1">
    <property type="entry name" value="TRANSCRIPTIONAL REPRESSOR PAAX"/>
    <property type="match status" value="1"/>
</dbReference>
<keyword evidence="5" id="KW-1185">Reference proteome</keyword>
<reference evidence="4" key="1">
    <citation type="submission" date="2022-08" db="EMBL/GenBank/DDBJ databases">
        <authorList>
            <person name="Vandamme P."/>
            <person name="Hettiarachchi A."/>
            <person name="Peeters C."/>
            <person name="Cnockaert M."/>
            <person name="Carlier A."/>
        </authorList>
    </citation>
    <scope>NUCLEOTIDE SEQUENCE</scope>
    <source>
        <strain evidence="4">LMG 31809</strain>
    </source>
</reference>
<dbReference type="InterPro" id="IPR048846">
    <property type="entry name" value="PaaX-like_central"/>
</dbReference>
<dbReference type="RefSeq" id="WP_274943120.1">
    <property type="nucleotide sequence ID" value="NZ_JANWOI010000002.1"/>
</dbReference>
<protein>
    <submittedName>
        <fullName evidence="4">Phenylacetic acid degradation operon negative regulatory protein PaaX</fullName>
    </submittedName>
</protein>
<dbReference type="Proteomes" id="UP001141619">
    <property type="component" value="Unassembled WGS sequence"/>
</dbReference>
<dbReference type="AlphaFoldDB" id="A0A9X3TXZ0"/>
<evidence type="ECO:0000259" key="2">
    <source>
        <dbReference type="Pfam" id="PF08223"/>
    </source>
</evidence>
<proteinExistence type="predicted"/>
<comment type="caution">
    <text evidence="4">The sequence shown here is derived from an EMBL/GenBank/DDBJ whole genome shotgun (WGS) entry which is preliminary data.</text>
</comment>
<evidence type="ECO:0000313" key="4">
    <source>
        <dbReference type="EMBL" id="MDA5193417.1"/>
    </source>
</evidence>
<dbReference type="Gene3D" id="3.30.70.2650">
    <property type="match status" value="1"/>
</dbReference>
<dbReference type="InterPro" id="IPR012906">
    <property type="entry name" value="PaaX-like_N"/>
</dbReference>
<feature type="domain" description="Transcriptional repressor PaaX-like N-terminal" evidence="1">
    <location>
        <begin position="21"/>
        <end position="89"/>
    </location>
</feature>
<dbReference type="EMBL" id="JANWOI010000002">
    <property type="protein sequence ID" value="MDA5193417.1"/>
    <property type="molecule type" value="Genomic_DNA"/>
</dbReference>
<evidence type="ECO:0000259" key="1">
    <source>
        <dbReference type="Pfam" id="PF07848"/>
    </source>
</evidence>
<dbReference type="Pfam" id="PF07848">
    <property type="entry name" value="PaaX"/>
    <property type="match status" value="1"/>
</dbReference>
<dbReference type="GO" id="GO:0006351">
    <property type="term" value="P:DNA-templated transcription"/>
    <property type="evidence" value="ECO:0007669"/>
    <property type="project" value="InterPro"/>
</dbReference>
<sequence length="312" mass="34697">MADATKIETAIAALLPRCTLRAPSLIVTILGDAIAPHGGSFWIGSLITLLAPFGVNERLVRTATFRLTKEDWLSATQIGRRSYYSLTASGLRRFEQAFHRVYESSPQAWDGSWSLALVDPAGLDAETRDRVRQELSWAGFGMAAPSVFAHTALPATEIRRLIDGLGISDRTVVMSARLDLTNPSNHDGSAAAFVHRCWDLDRLATDYREFLDLFRPLWQVLRSESGISPEHAFVARTALIHEYRRITLRDPQLPAALHSPEWEGTAARLLTRNLYRALEAQAEAYIMAEVETADGPLPEAAFYYADRFGGLR</sequence>
<dbReference type="NCBIfam" id="TIGR02277">
    <property type="entry name" value="PaaX_trns_reg"/>
    <property type="match status" value="1"/>
</dbReference>
<dbReference type="Gene3D" id="1.10.10.10">
    <property type="entry name" value="Winged helix-like DNA-binding domain superfamily/Winged helix DNA-binding domain"/>
    <property type="match status" value="1"/>
</dbReference>
<dbReference type="InterPro" id="IPR013225">
    <property type="entry name" value="PaaX_C"/>
</dbReference>
<dbReference type="InterPro" id="IPR036388">
    <property type="entry name" value="WH-like_DNA-bd_sf"/>
</dbReference>
<accession>A0A9X3TXZ0</accession>
<feature type="domain" description="Transcriptional repressor PaaX-like C-terminal" evidence="2">
    <location>
        <begin position="198"/>
        <end position="287"/>
    </location>
</feature>
<feature type="domain" description="Transcriptional repressor PaaX-like central Cas2-like" evidence="3">
    <location>
        <begin position="107"/>
        <end position="181"/>
    </location>
</feature>
<name>A0A9X3TXZ0_9PROT</name>
<dbReference type="Gene3D" id="1.20.58.1460">
    <property type="match status" value="1"/>
</dbReference>
<evidence type="ECO:0000259" key="3">
    <source>
        <dbReference type="Pfam" id="PF20803"/>
    </source>
</evidence>
<organism evidence="4 5">
    <name type="scientific">Govanella unica</name>
    <dbReference type="NCBI Taxonomy" id="2975056"/>
    <lineage>
        <taxon>Bacteria</taxon>
        <taxon>Pseudomonadati</taxon>
        <taxon>Pseudomonadota</taxon>
        <taxon>Alphaproteobacteria</taxon>
        <taxon>Emcibacterales</taxon>
        <taxon>Govanellaceae</taxon>
        <taxon>Govanella</taxon>
    </lineage>
</organism>
<gene>
    <name evidence="4" type="primary">paaX</name>
    <name evidence="4" type="ORF">NYP16_05550</name>
</gene>
<dbReference type="Pfam" id="PF08223">
    <property type="entry name" value="PaaX_C"/>
    <property type="match status" value="1"/>
</dbReference>
<dbReference type="PIRSF" id="PIRSF020623">
    <property type="entry name" value="PaaX"/>
    <property type="match status" value="1"/>
</dbReference>
<evidence type="ECO:0000313" key="5">
    <source>
        <dbReference type="Proteomes" id="UP001141619"/>
    </source>
</evidence>